<keyword evidence="1" id="KW-1133">Transmembrane helix</keyword>
<name>A0AAW2T5W2_SESRA</name>
<evidence type="ECO:0000256" key="1">
    <source>
        <dbReference type="SAM" id="Phobius"/>
    </source>
</evidence>
<dbReference type="AlphaFoldDB" id="A0AAW2T5W2"/>
<evidence type="ECO:0000259" key="2">
    <source>
        <dbReference type="PROSITE" id="PS50878"/>
    </source>
</evidence>
<dbReference type="CDD" id="cd01650">
    <property type="entry name" value="RT_nLTR_like"/>
    <property type="match status" value="1"/>
</dbReference>
<feature type="transmembrane region" description="Helical" evidence="1">
    <location>
        <begin position="149"/>
        <end position="172"/>
    </location>
</feature>
<dbReference type="InterPro" id="IPR043502">
    <property type="entry name" value="DNA/RNA_pol_sf"/>
</dbReference>
<dbReference type="Pfam" id="PF00078">
    <property type="entry name" value="RVT_1"/>
    <property type="match status" value="1"/>
</dbReference>
<protein>
    <submittedName>
        <fullName evidence="3">Mitochondrial protein</fullName>
    </submittedName>
</protein>
<organism evidence="3">
    <name type="scientific">Sesamum radiatum</name>
    <name type="common">Black benniseed</name>
    <dbReference type="NCBI Taxonomy" id="300843"/>
    <lineage>
        <taxon>Eukaryota</taxon>
        <taxon>Viridiplantae</taxon>
        <taxon>Streptophyta</taxon>
        <taxon>Embryophyta</taxon>
        <taxon>Tracheophyta</taxon>
        <taxon>Spermatophyta</taxon>
        <taxon>Magnoliopsida</taxon>
        <taxon>eudicotyledons</taxon>
        <taxon>Gunneridae</taxon>
        <taxon>Pentapetalae</taxon>
        <taxon>asterids</taxon>
        <taxon>lamiids</taxon>
        <taxon>Lamiales</taxon>
        <taxon>Pedaliaceae</taxon>
        <taxon>Sesamum</taxon>
    </lineage>
</organism>
<accession>A0AAW2T5W2</accession>
<sequence>MNEAILRPYTSEEIVHTLKQMHPLNRRGRTGSLNPSFNYTHVVLIPKCPNPVNMSQFRPISLCNVIYKLASKTTANRLKPFLNSIISPTQSAFVPSRLITDNVLVAYELNHFLGHKTWGSKGHASLKLDISKAYDRVEWVFLERVMLKLGFHFSFVSLVIGCVTSVTFSFLLNGEQFGFLRLERGLRQGDPLSPYLFLLCVESFSSLIKEAELAGHLQGVAVSRRASRISHLLFADDTLIFCQATADAFSCIQQILQSFERASGLQINIHKSAVMFSKNVDGFTREALANILGVPVVSKHDKYLGLPTVVGR</sequence>
<feature type="domain" description="Reverse transcriptase" evidence="2">
    <location>
        <begin position="26"/>
        <end position="296"/>
    </location>
</feature>
<reference evidence="3" key="1">
    <citation type="submission" date="2020-06" db="EMBL/GenBank/DDBJ databases">
        <authorList>
            <person name="Li T."/>
            <person name="Hu X."/>
            <person name="Zhang T."/>
            <person name="Song X."/>
            <person name="Zhang H."/>
            <person name="Dai N."/>
            <person name="Sheng W."/>
            <person name="Hou X."/>
            <person name="Wei L."/>
        </authorList>
    </citation>
    <scope>NUCLEOTIDE SEQUENCE</scope>
    <source>
        <strain evidence="3">G02</strain>
        <tissue evidence="3">Leaf</tissue>
    </source>
</reference>
<keyword evidence="1" id="KW-0812">Transmembrane</keyword>
<proteinExistence type="predicted"/>
<dbReference type="PANTHER" id="PTHR46890:SF48">
    <property type="entry name" value="RNA-DIRECTED DNA POLYMERASE"/>
    <property type="match status" value="1"/>
</dbReference>
<dbReference type="PANTHER" id="PTHR46890">
    <property type="entry name" value="NON-LTR RETROLELEMENT REVERSE TRANSCRIPTASE-LIKE PROTEIN-RELATED"/>
    <property type="match status" value="1"/>
</dbReference>
<dbReference type="EMBL" id="JACGWJ010000009">
    <property type="protein sequence ID" value="KAL0400085.1"/>
    <property type="molecule type" value="Genomic_DNA"/>
</dbReference>
<reference evidence="3" key="2">
    <citation type="journal article" date="2024" name="Plant">
        <title>Genomic evolution and insights into agronomic trait innovations of Sesamum species.</title>
        <authorList>
            <person name="Miao H."/>
            <person name="Wang L."/>
            <person name="Qu L."/>
            <person name="Liu H."/>
            <person name="Sun Y."/>
            <person name="Le M."/>
            <person name="Wang Q."/>
            <person name="Wei S."/>
            <person name="Zheng Y."/>
            <person name="Lin W."/>
            <person name="Duan Y."/>
            <person name="Cao H."/>
            <person name="Xiong S."/>
            <person name="Wang X."/>
            <person name="Wei L."/>
            <person name="Li C."/>
            <person name="Ma Q."/>
            <person name="Ju M."/>
            <person name="Zhao R."/>
            <person name="Li G."/>
            <person name="Mu C."/>
            <person name="Tian Q."/>
            <person name="Mei H."/>
            <person name="Zhang T."/>
            <person name="Gao T."/>
            <person name="Zhang H."/>
        </authorList>
    </citation>
    <scope>NUCLEOTIDE SEQUENCE</scope>
    <source>
        <strain evidence="3">G02</strain>
    </source>
</reference>
<dbReference type="PROSITE" id="PS50878">
    <property type="entry name" value="RT_POL"/>
    <property type="match status" value="1"/>
</dbReference>
<comment type="caution">
    <text evidence="3">The sequence shown here is derived from an EMBL/GenBank/DDBJ whole genome shotgun (WGS) entry which is preliminary data.</text>
</comment>
<dbReference type="SUPFAM" id="SSF56672">
    <property type="entry name" value="DNA/RNA polymerases"/>
    <property type="match status" value="1"/>
</dbReference>
<dbReference type="InterPro" id="IPR000477">
    <property type="entry name" value="RT_dom"/>
</dbReference>
<gene>
    <name evidence="3" type="ORF">Sradi_2351800</name>
</gene>
<dbReference type="InterPro" id="IPR052343">
    <property type="entry name" value="Retrotransposon-Effector_Assoc"/>
</dbReference>
<keyword evidence="1" id="KW-0472">Membrane</keyword>
<evidence type="ECO:0000313" key="3">
    <source>
        <dbReference type="EMBL" id="KAL0400085.1"/>
    </source>
</evidence>